<dbReference type="GO" id="GO:0045046">
    <property type="term" value="P:protein import into peroxisome membrane"/>
    <property type="evidence" value="ECO:0007669"/>
    <property type="project" value="TreeGrafter"/>
</dbReference>
<evidence type="ECO:0000256" key="1">
    <source>
        <dbReference type="SAM" id="MobiDB-lite"/>
    </source>
</evidence>
<feature type="region of interest" description="Disordered" evidence="1">
    <location>
        <begin position="141"/>
        <end position="180"/>
    </location>
</feature>
<feature type="compositionally biased region" description="Acidic residues" evidence="1">
    <location>
        <begin position="34"/>
        <end position="55"/>
    </location>
</feature>
<dbReference type="VEuPathDB" id="FungiDB:SAPIO_CDS10809"/>
<sequence>MAAEQKAGDIVADNKKNTPVPETATAPAPKVEVEEVEDFPDPDEDDLDDLDEFLDDFSAAKPESKKPTEASTSAQPAKAEKSTTVPAPSAGLGDEDALLDEELAKELEKGMANFFSGLENSSEMQAEFQEMFKKIAEATAEVDAETATPAATAGASSAKADSSRSAGPVPATDASFQETIRRTMERMKTSGDKTTEDLSKDDNPDIFNDMMGLLGNAALGGEGGTDELNKMLLGMMEQLTNKEILYEPMKELHDQFPDWIEKNKEKVAAGDLKRYQEQRVIVAEIVAKFEEPSYTDSNPAHREYIVERMQKMQEAGSPPPDLVGDLQSAQEALNAPNDEACNPQ</sequence>
<feature type="region of interest" description="Disordered" evidence="1">
    <location>
        <begin position="1"/>
        <end position="104"/>
    </location>
</feature>
<evidence type="ECO:0008006" key="4">
    <source>
        <dbReference type="Google" id="ProtNLM"/>
    </source>
</evidence>
<keyword evidence="3" id="KW-1185">Reference proteome</keyword>
<feature type="region of interest" description="Disordered" evidence="1">
    <location>
        <begin position="310"/>
        <end position="344"/>
    </location>
</feature>
<dbReference type="HOGENOM" id="CLU_043063_1_1_1"/>
<protein>
    <recommendedName>
        <fullName evidence="4">Pex19 family protein</fullName>
    </recommendedName>
</protein>
<dbReference type="OMA" id="YEPMKEM"/>
<organism evidence="2 3">
    <name type="scientific">Pseudallescheria apiosperma</name>
    <name type="common">Scedosporium apiospermum</name>
    <dbReference type="NCBI Taxonomy" id="563466"/>
    <lineage>
        <taxon>Eukaryota</taxon>
        <taxon>Fungi</taxon>
        <taxon>Dikarya</taxon>
        <taxon>Ascomycota</taxon>
        <taxon>Pezizomycotina</taxon>
        <taxon>Sordariomycetes</taxon>
        <taxon>Hypocreomycetidae</taxon>
        <taxon>Microascales</taxon>
        <taxon>Microascaceae</taxon>
        <taxon>Scedosporium</taxon>
    </lineage>
</organism>
<dbReference type="AlphaFoldDB" id="A0A084FUL4"/>
<dbReference type="InterPro" id="IPR038322">
    <property type="entry name" value="Pex19_C_sf"/>
</dbReference>
<reference evidence="2 3" key="1">
    <citation type="journal article" date="2014" name="Genome Announc.">
        <title>Draft genome sequence of the pathogenic fungus Scedosporium apiospermum.</title>
        <authorList>
            <person name="Vandeputte P."/>
            <person name="Ghamrawi S."/>
            <person name="Rechenmann M."/>
            <person name="Iltis A."/>
            <person name="Giraud S."/>
            <person name="Fleury M."/>
            <person name="Thornton C."/>
            <person name="Delhaes L."/>
            <person name="Meyer W."/>
            <person name="Papon N."/>
            <person name="Bouchara J.P."/>
        </authorList>
    </citation>
    <scope>NUCLEOTIDE SEQUENCE [LARGE SCALE GENOMIC DNA]</scope>
    <source>
        <strain evidence="2 3">IHEM 14462</strain>
    </source>
</reference>
<comment type="caution">
    <text evidence="2">The sequence shown here is derived from an EMBL/GenBank/DDBJ whole genome shotgun (WGS) entry which is preliminary data.</text>
</comment>
<dbReference type="Gene3D" id="1.20.120.900">
    <property type="entry name" value="Pex19, mPTS binding domain"/>
    <property type="match status" value="1"/>
</dbReference>
<dbReference type="InterPro" id="IPR006708">
    <property type="entry name" value="Pex19"/>
</dbReference>
<proteinExistence type="predicted"/>
<feature type="compositionally biased region" description="Low complexity" evidence="1">
    <location>
        <begin position="18"/>
        <end position="29"/>
    </location>
</feature>
<accession>A0A084FUL4</accession>
<evidence type="ECO:0000313" key="2">
    <source>
        <dbReference type="EMBL" id="KEZ38776.1"/>
    </source>
</evidence>
<dbReference type="OrthoDB" id="21292at2759"/>
<dbReference type="Proteomes" id="UP000028545">
    <property type="component" value="Unassembled WGS sequence"/>
</dbReference>
<dbReference type="GO" id="GO:0005778">
    <property type="term" value="C:peroxisomal membrane"/>
    <property type="evidence" value="ECO:0007669"/>
    <property type="project" value="TreeGrafter"/>
</dbReference>
<dbReference type="GeneID" id="27720042"/>
<dbReference type="Pfam" id="PF04614">
    <property type="entry name" value="Pex19"/>
    <property type="match status" value="1"/>
</dbReference>
<dbReference type="EMBL" id="JOWA01000176">
    <property type="protein sequence ID" value="KEZ38776.1"/>
    <property type="molecule type" value="Genomic_DNA"/>
</dbReference>
<dbReference type="KEGG" id="sapo:SAPIO_CDS10809"/>
<name>A0A084FUL4_PSEDA</name>
<dbReference type="PANTHER" id="PTHR12774">
    <property type="entry name" value="PEROXISOMAL BIOGENESIS FACTOR 19"/>
    <property type="match status" value="1"/>
</dbReference>
<feature type="compositionally biased region" description="Low complexity" evidence="1">
    <location>
        <begin position="141"/>
        <end position="166"/>
    </location>
</feature>
<dbReference type="GO" id="GO:0033328">
    <property type="term" value="F:peroxisome membrane targeting sequence binding"/>
    <property type="evidence" value="ECO:0007669"/>
    <property type="project" value="TreeGrafter"/>
</dbReference>
<dbReference type="RefSeq" id="XP_016638575.1">
    <property type="nucleotide sequence ID" value="XM_016784350.1"/>
</dbReference>
<gene>
    <name evidence="2" type="ORF">SAPIO_CDS10809</name>
</gene>
<dbReference type="PANTHER" id="PTHR12774:SF2">
    <property type="entry name" value="PEROXISOMAL BIOGENESIS FACTOR 19"/>
    <property type="match status" value="1"/>
</dbReference>
<evidence type="ECO:0000313" key="3">
    <source>
        <dbReference type="Proteomes" id="UP000028545"/>
    </source>
</evidence>